<keyword evidence="9" id="KW-1185">Reference proteome</keyword>
<dbReference type="InterPro" id="IPR011012">
    <property type="entry name" value="Longin-like_dom_sf"/>
</dbReference>
<comment type="similarity">
    <text evidence="6">Belongs to the TRAPP small subunits family. TRAPPC4 subfamily.</text>
</comment>
<dbReference type="Gene3D" id="3.30.450.70">
    <property type="match status" value="1"/>
</dbReference>
<dbReference type="SMART" id="SM01399">
    <property type="entry name" value="Sybindin"/>
    <property type="match status" value="1"/>
</dbReference>
<dbReference type="CDD" id="cd14856">
    <property type="entry name" value="TRAPPC4_synbindin"/>
    <property type="match status" value="1"/>
</dbReference>
<keyword evidence="2 7" id="KW-0813">Transport</keyword>
<evidence type="ECO:0000256" key="6">
    <source>
        <dbReference type="ARBA" id="ARBA00038179"/>
    </source>
</evidence>
<dbReference type="EMBL" id="JAFCIX010000441">
    <property type="protein sequence ID" value="KAH6589726.1"/>
    <property type="molecule type" value="Genomic_DNA"/>
</dbReference>
<evidence type="ECO:0000256" key="5">
    <source>
        <dbReference type="ARBA" id="ARBA00023034"/>
    </source>
</evidence>
<keyword evidence="4 7" id="KW-0931">ER-Golgi transport</keyword>
<evidence type="ECO:0000313" key="8">
    <source>
        <dbReference type="EMBL" id="KAH6589726.1"/>
    </source>
</evidence>
<dbReference type="Pfam" id="PF04099">
    <property type="entry name" value="Sybindin"/>
    <property type="match status" value="1"/>
</dbReference>
<dbReference type="PANTHER" id="PTHR23249:SF15">
    <property type="entry name" value="TRAFFICKING PROTEIN PARTICLE COMPLEX SUBUNIT 4"/>
    <property type="match status" value="1"/>
</dbReference>
<evidence type="ECO:0000256" key="3">
    <source>
        <dbReference type="ARBA" id="ARBA00022824"/>
    </source>
</evidence>
<dbReference type="Proteomes" id="UP001648503">
    <property type="component" value="Unassembled WGS sequence"/>
</dbReference>
<comment type="subcellular location">
    <subcellularLocation>
        <location evidence="7">Endoplasmic reticulum</location>
    </subcellularLocation>
    <subcellularLocation>
        <location evidence="7">Golgi apparatus</location>
        <location evidence="7">cis-Golgi network</location>
    </subcellularLocation>
    <subcellularLocation>
        <location evidence="1">Golgi apparatus</location>
    </subcellularLocation>
</comment>
<evidence type="ECO:0000256" key="1">
    <source>
        <dbReference type="ARBA" id="ARBA00004555"/>
    </source>
</evidence>
<evidence type="ECO:0000313" key="9">
    <source>
        <dbReference type="Proteomes" id="UP001648503"/>
    </source>
</evidence>
<gene>
    <name evidence="8" type="ORF">BASA50_009818</name>
</gene>
<reference evidence="8 9" key="1">
    <citation type="submission" date="2021-02" db="EMBL/GenBank/DDBJ databases">
        <title>Variation within the Batrachochytrium salamandrivorans European outbreak.</title>
        <authorList>
            <person name="Kelly M."/>
            <person name="Pasmans F."/>
            <person name="Shea T.P."/>
            <person name="Munoz J.F."/>
            <person name="Carranza S."/>
            <person name="Cuomo C.A."/>
            <person name="Martel A."/>
        </authorList>
    </citation>
    <scope>NUCLEOTIDE SEQUENCE [LARGE SCALE GENOMIC DNA]</scope>
    <source>
        <strain evidence="8 9">AMFP18/2</strain>
    </source>
</reference>
<sequence length="135" mass="14870">MLHALLIISKAGGLVYNKDYGTGVSKLTINEYLVLAGTVHGVHAITAQLSPVPGSSGLELLESEALKMYCHQTQTGVKIVIITDVGHTQHEMACRKVYELYADYAMKNPFHTPEMPIRADLFDLNMSRLVRAINT</sequence>
<keyword evidence="3 7" id="KW-0256">Endoplasmic reticulum</keyword>
<comment type="caution">
    <text evidence="8">The sequence shown here is derived from an EMBL/GenBank/DDBJ whole genome shotgun (WGS) entry which is preliminary data.</text>
</comment>
<dbReference type="InterPro" id="IPR007233">
    <property type="entry name" value="TRAPPC"/>
</dbReference>
<keyword evidence="5 7" id="KW-0333">Golgi apparatus</keyword>
<dbReference type="PANTHER" id="PTHR23249">
    <property type="entry name" value="TRAFFICKING PROTEIN PARTICLE COMPLEX SUBUNIT"/>
    <property type="match status" value="1"/>
</dbReference>
<accession>A0ABQ8F330</accession>
<evidence type="ECO:0000256" key="2">
    <source>
        <dbReference type="ARBA" id="ARBA00022448"/>
    </source>
</evidence>
<organism evidence="8 9">
    <name type="scientific">Batrachochytrium salamandrivorans</name>
    <dbReference type="NCBI Taxonomy" id="1357716"/>
    <lineage>
        <taxon>Eukaryota</taxon>
        <taxon>Fungi</taxon>
        <taxon>Fungi incertae sedis</taxon>
        <taxon>Chytridiomycota</taxon>
        <taxon>Chytridiomycota incertae sedis</taxon>
        <taxon>Chytridiomycetes</taxon>
        <taxon>Rhizophydiales</taxon>
        <taxon>Rhizophydiales incertae sedis</taxon>
        <taxon>Batrachochytrium</taxon>
    </lineage>
</organism>
<proteinExistence type="inferred from homology"/>
<evidence type="ECO:0000256" key="4">
    <source>
        <dbReference type="ARBA" id="ARBA00022892"/>
    </source>
</evidence>
<protein>
    <recommendedName>
        <fullName evidence="7">Trafficking protein particle complex subunit</fullName>
    </recommendedName>
</protein>
<comment type="subunit">
    <text evidence="7">Part of the multisubunit transport protein particle (TRAPP) complex.</text>
</comment>
<dbReference type="SUPFAM" id="SSF64356">
    <property type="entry name" value="SNARE-like"/>
    <property type="match status" value="1"/>
</dbReference>
<name>A0ABQ8F330_9FUNG</name>
<evidence type="ECO:0000256" key="7">
    <source>
        <dbReference type="RuleBase" id="RU366065"/>
    </source>
</evidence>